<dbReference type="GO" id="GO:0005737">
    <property type="term" value="C:cytoplasm"/>
    <property type="evidence" value="ECO:0007669"/>
    <property type="project" value="TreeGrafter"/>
</dbReference>
<dbReference type="SUPFAM" id="SSF51735">
    <property type="entry name" value="NAD(P)-binding Rossmann-fold domains"/>
    <property type="match status" value="1"/>
</dbReference>
<reference evidence="2 3" key="1">
    <citation type="submission" date="2019-02" db="EMBL/GenBank/DDBJ databases">
        <authorList>
            <person name="Li S.-H."/>
        </authorList>
    </citation>
    <scope>NUCLEOTIDE SEQUENCE [LARGE SCALE GENOMIC DNA]</scope>
    <source>
        <strain evidence="2 3">IMCC14385</strain>
    </source>
</reference>
<dbReference type="InterPro" id="IPR036291">
    <property type="entry name" value="NAD(P)-bd_dom_sf"/>
</dbReference>
<feature type="domain" description="NAD-dependent epimerase/dehydratase" evidence="1">
    <location>
        <begin position="3"/>
        <end position="227"/>
    </location>
</feature>
<protein>
    <submittedName>
        <fullName evidence="2">SDR family NAD(P)-dependent oxidoreductase</fullName>
    </submittedName>
</protein>
<dbReference type="PANTHER" id="PTHR48079">
    <property type="entry name" value="PROTEIN YEEZ"/>
    <property type="match status" value="1"/>
</dbReference>
<keyword evidence="3" id="KW-1185">Reference proteome</keyword>
<evidence type="ECO:0000259" key="1">
    <source>
        <dbReference type="Pfam" id="PF01370"/>
    </source>
</evidence>
<dbReference type="RefSeq" id="WP_152661785.1">
    <property type="nucleotide sequence ID" value="NZ_CP036422.1"/>
</dbReference>
<evidence type="ECO:0000313" key="3">
    <source>
        <dbReference type="Proteomes" id="UP000326287"/>
    </source>
</evidence>
<organism evidence="2 3">
    <name type="scientific">Halioglobus maricola</name>
    <dbReference type="NCBI Taxonomy" id="2601894"/>
    <lineage>
        <taxon>Bacteria</taxon>
        <taxon>Pseudomonadati</taxon>
        <taxon>Pseudomonadota</taxon>
        <taxon>Gammaproteobacteria</taxon>
        <taxon>Cellvibrionales</taxon>
        <taxon>Halieaceae</taxon>
        <taxon>Halioglobus</taxon>
    </lineage>
</organism>
<dbReference type="AlphaFoldDB" id="A0A5P9NL61"/>
<sequence length="335" mass="36476">MRVMITGATGFVGYHTACELIEAGHDVSLLVRSAAKMRRVFGDLPVASYTEADMTDEEGVRQAMFGCDGVVHVAALVSTHAADRKKVLETNVAGVRNVIGQALALGIDNIIHVSSVTALYDPQLTVLTEDSALGSGEGGYGESKVACERYVRSLQGPDNRLTITYPATVLGPDSPEMTEAHTGVQTYLRAFVPMMSSGTQYIDVRDIARVHRLILEGVAPSNRYVLGGHYLSWREHPGFLRQLTGRRPLAIPLNGSLMRLAGRVADRVVPILGKDTPLTAEGLTYATGWILMDNSRVLRELDFEFRPLEVTFKDTIRWLHGAGELNARETGLLAS</sequence>
<proteinExistence type="predicted"/>
<dbReference type="InterPro" id="IPR051783">
    <property type="entry name" value="NAD(P)-dependent_oxidoreduct"/>
</dbReference>
<name>A0A5P9NL61_9GAMM</name>
<dbReference type="OrthoDB" id="7941246at2"/>
<dbReference type="Pfam" id="PF01370">
    <property type="entry name" value="Epimerase"/>
    <property type="match status" value="1"/>
</dbReference>
<dbReference type="Proteomes" id="UP000326287">
    <property type="component" value="Chromosome"/>
</dbReference>
<dbReference type="EMBL" id="CP036422">
    <property type="protein sequence ID" value="QFU75678.1"/>
    <property type="molecule type" value="Genomic_DNA"/>
</dbReference>
<accession>A0A5P9NL61</accession>
<dbReference type="GO" id="GO:0004029">
    <property type="term" value="F:aldehyde dehydrogenase (NAD+) activity"/>
    <property type="evidence" value="ECO:0007669"/>
    <property type="project" value="TreeGrafter"/>
</dbReference>
<dbReference type="PANTHER" id="PTHR48079:SF6">
    <property type="entry name" value="NAD(P)-BINDING DOMAIN-CONTAINING PROTEIN-RELATED"/>
    <property type="match status" value="1"/>
</dbReference>
<evidence type="ECO:0000313" key="2">
    <source>
        <dbReference type="EMBL" id="QFU75678.1"/>
    </source>
</evidence>
<dbReference type="KEGG" id="halc:EY643_08435"/>
<gene>
    <name evidence="2" type="ORF">EY643_08435</name>
</gene>
<dbReference type="Gene3D" id="3.40.50.720">
    <property type="entry name" value="NAD(P)-binding Rossmann-like Domain"/>
    <property type="match status" value="1"/>
</dbReference>
<dbReference type="InterPro" id="IPR001509">
    <property type="entry name" value="Epimerase_deHydtase"/>
</dbReference>